<dbReference type="Gene3D" id="2.60.120.620">
    <property type="entry name" value="q2cbj1_9rhob like domain"/>
    <property type="match status" value="1"/>
</dbReference>
<keyword evidence="2" id="KW-1185">Reference proteome</keyword>
<accession>A0A8H4LVW8</accession>
<reference evidence="1 2" key="1">
    <citation type="journal article" date="2020" name="Genome Biol. Evol.">
        <title>A new high-quality draft genome assembly of the Chinese cordyceps Ophiocordyceps sinensis.</title>
        <authorList>
            <person name="Shu R."/>
            <person name="Zhang J."/>
            <person name="Meng Q."/>
            <person name="Zhang H."/>
            <person name="Zhou G."/>
            <person name="Li M."/>
            <person name="Wu P."/>
            <person name="Zhao Y."/>
            <person name="Chen C."/>
            <person name="Qin Q."/>
        </authorList>
    </citation>
    <scope>NUCLEOTIDE SEQUENCE [LARGE SCALE GENOMIC DNA]</scope>
    <source>
        <strain evidence="1 2">IOZ07</strain>
    </source>
</reference>
<dbReference type="Proteomes" id="UP000557566">
    <property type="component" value="Unassembled WGS sequence"/>
</dbReference>
<gene>
    <name evidence="1" type="ORF">G6O67_007798</name>
</gene>
<dbReference type="EMBL" id="JAAVMX010000008">
    <property type="protein sequence ID" value="KAF4505896.1"/>
    <property type="molecule type" value="Genomic_DNA"/>
</dbReference>
<dbReference type="PANTHER" id="PTHR40128:SF1">
    <property type="entry name" value="PHYTANOYL-COA HYDROXYLASE"/>
    <property type="match status" value="1"/>
</dbReference>
<sequence length="299" mass="32789">MELLRQRYANDGYVFLKHLLPRQDVLSAREAYFSSMSPSGFLKPGTAKVDGIFDTSASAADFPGIGAGSIKNTRPGSTENAAVFTELALGAHTEPWYAGTRDGEIAGFANHPTLHDFVSRFSGWGEHTLQVKRSLLRNNTPGNKATGVHYDQSFMRHGEATAITAWVPMGHVRLDGGGLIYLEGGDQLGQQIEADFAAKAEAAGMSDDEMRDAFNANMMSTGFLCDGPADFGRRYGKRWLVSAYEAGDVVLHAPHTIHASTINDDPEARIRLGTDLRFVNSARRWDTRWSKHYSFDDGL</sequence>
<dbReference type="AlphaFoldDB" id="A0A8H4LVW8"/>
<dbReference type="Pfam" id="PF05721">
    <property type="entry name" value="PhyH"/>
    <property type="match status" value="1"/>
</dbReference>
<comment type="caution">
    <text evidence="1">The sequence shown here is derived from an EMBL/GenBank/DDBJ whole genome shotgun (WGS) entry which is preliminary data.</text>
</comment>
<name>A0A8H4LVW8_9HYPO</name>
<protein>
    <recommendedName>
        <fullName evidence="3">Phytanoyl-CoA hydroxylase</fullName>
    </recommendedName>
</protein>
<evidence type="ECO:0000313" key="2">
    <source>
        <dbReference type="Proteomes" id="UP000557566"/>
    </source>
</evidence>
<evidence type="ECO:0008006" key="3">
    <source>
        <dbReference type="Google" id="ProtNLM"/>
    </source>
</evidence>
<dbReference type="PANTHER" id="PTHR40128">
    <property type="entry name" value="EXPRESSED PROTEIN"/>
    <property type="match status" value="1"/>
</dbReference>
<dbReference type="InterPro" id="IPR008775">
    <property type="entry name" value="Phytyl_CoA_dOase-like"/>
</dbReference>
<dbReference type="OrthoDB" id="2328924at2759"/>
<dbReference type="SUPFAM" id="SSF51197">
    <property type="entry name" value="Clavaminate synthase-like"/>
    <property type="match status" value="1"/>
</dbReference>
<evidence type="ECO:0000313" key="1">
    <source>
        <dbReference type="EMBL" id="KAF4505896.1"/>
    </source>
</evidence>
<proteinExistence type="predicted"/>
<organism evidence="1 2">
    <name type="scientific">Ophiocordyceps sinensis</name>
    <dbReference type="NCBI Taxonomy" id="72228"/>
    <lineage>
        <taxon>Eukaryota</taxon>
        <taxon>Fungi</taxon>
        <taxon>Dikarya</taxon>
        <taxon>Ascomycota</taxon>
        <taxon>Pezizomycotina</taxon>
        <taxon>Sordariomycetes</taxon>
        <taxon>Hypocreomycetidae</taxon>
        <taxon>Hypocreales</taxon>
        <taxon>Ophiocordycipitaceae</taxon>
        <taxon>Ophiocordyceps</taxon>
    </lineage>
</organism>